<sequence>MSEQTIRVLSCAPVHQSMTVTPTDRQLCPPENGQYFAVVAVASTSPNTSQTSPDVTQMAGFWTLAFSTVVGLYVVSAHVGAILGFIRRG</sequence>
<name>A0A5E4W8W0_9BURK</name>
<evidence type="ECO:0000313" key="3">
    <source>
        <dbReference type="Proteomes" id="UP000396788"/>
    </source>
</evidence>
<proteinExistence type="predicted"/>
<gene>
    <name evidence="2" type="ORF">PCE31107_03120</name>
</gene>
<keyword evidence="1" id="KW-0472">Membrane</keyword>
<organism evidence="2 3">
    <name type="scientific">Pandoraea cepalis</name>
    <dbReference type="NCBI Taxonomy" id="2508294"/>
    <lineage>
        <taxon>Bacteria</taxon>
        <taxon>Pseudomonadati</taxon>
        <taxon>Pseudomonadota</taxon>
        <taxon>Betaproteobacteria</taxon>
        <taxon>Burkholderiales</taxon>
        <taxon>Burkholderiaceae</taxon>
        <taxon>Pandoraea</taxon>
    </lineage>
</organism>
<evidence type="ECO:0000313" key="2">
    <source>
        <dbReference type="EMBL" id="VVE20533.1"/>
    </source>
</evidence>
<dbReference type="Proteomes" id="UP000396788">
    <property type="component" value="Unassembled WGS sequence"/>
</dbReference>
<accession>A0A5E4W8W0</accession>
<reference evidence="2 3" key="1">
    <citation type="submission" date="2019-08" db="EMBL/GenBank/DDBJ databases">
        <authorList>
            <person name="Peeters C."/>
        </authorList>
    </citation>
    <scope>NUCLEOTIDE SEQUENCE [LARGE SCALE GENOMIC DNA]</scope>
    <source>
        <strain evidence="2 3">LMG 31107</strain>
    </source>
</reference>
<protein>
    <submittedName>
        <fullName evidence="2">Uncharacterized protein</fullName>
    </submittedName>
</protein>
<dbReference type="AlphaFoldDB" id="A0A5E4W8W0"/>
<feature type="transmembrane region" description="Helical" evidence="1">
    <location>
        <begin position="61"/>
        <end position="86"/>
    </location>
</feature>
<keyword evidence="1" id="KW-1133">Transmembrane helix</keyword>
<evidence type="ECO:0000256" key="1">
    <source>
        <dbReference type="SAM" id="Phobius"/>
    </source>
</evidence>
<keyword evidence="1" id="KW-0812">Transmembrane</keyword>
<dbReference type="EMBL" id="CABPRY010000007">
    <property type="protein sequence ID" value="VVE20533.1"/>
    <property type="molecule type" value="Genomic_DNA"/>
</dbReference>